<proteinExistence type="predicted"/>
<comment type="caution">
    <text evidence="1">The sequence shown here is derived from an EMBL/GenBank/DDBJ whole genome shotgun (WGS) entry which is preliminary data.</text>
</comment>
<evidence type="ECO:0000313" key="2">
    <source>
        <dbReference type="Proteomes" id="UP000072741"/>
    </source>
</evidence>
<dbReference type="Proteomes" id="UP000072741">
    <property type="component" value="Unassembled WGS sequence"/>
</dbReference>
<dbReference type="EMBL" id="LDSL01000001">
    <property type="protein sequence ID" value="KTT27964.1"/>
    <property type="molecule type" value="Genomic_DNA"/>
</dbReference>
<protein>
    <submittedName>
        <fullName evidence="1">Uncharacterized protein</fullName>
    </submittedName>
</protein>
<name>A0A147HCQ4_9BURK</name>
<reference evidence="1 2" key="1">
    <citation type="journal article" date="2016" name="Front. Microbiol.">
        <title>Genomic Resource of Rice Seed Associated Bacteria.</title>
        <authorList>
            <person name="Midha S."/>
            <person name="Bansal K."/>
            <person name="Sharma S."/>
            <person name="Kumar N."/>
            <person name="Patil P.P."/>
            <person name="Chaudhry V."/>
            <person name="Patil P.B."/>
        </authorList>
    </citation>
    <scope>NUCLEOTIDE SEQUENCE [LARGE SCALE GENOMIC DNA]</scope>
    <source>
        <strain evidence="1 2">NS331</strain>
    </source>
</reference>
<accession>A0A147HCQ4</accession>
<organism evidence="1 2">
    <name type="scientific">Pseudacidovorax intermedius</name>
    <dbReference type="NCBI Taxonomy" id="433924"/>
    <lineage>
        <taxon>Bacteria</taxon>
        <taxon>Pseudomonadati</taxon>
        <taxon>Pseudomonadota</taxon>
        <taxon>Betaproteobacteria</taxon>
        <taxon>Burkholderiales</taxon>
        <taxon>Comamonadaceae</taxon>
        <taxon>Pseudacidovorax</taxon>
    </lineage>
</organism>
<evidence type="ECO:0000313" key="1">
    <source>
        <dbReference type="EMBL" id="KTT27964.1"/>
    </source>
</evidence>
<keyword evidence="2" id="KW-1185">Reference proteome</keyword>
<gene>
    <name evidence="1" type="ORF">NS331_00015</name>
</gene>
<sequence>MTHPTTSPVILRPQRDALRRKAAQTSRVRAFRSQTHAPALSASASADCVFKRLPAIGETPISNFQHW</sequence>
<dbReference type="AlphaFoldDB" id="A0A147HCQ4"/>